<dbReference type="AlphaFoldDB" id="A0A502EKF9"/>
<gene>
    <name evidence="2" type="ORF">EAH89_29490</name>
</gene>
<evidence type="ECO:0000313" key="2">
    <source>
        <dbReference type="EMBL" id="TPG38233.1"/>
    </source>
</evidence>
<name>A0A502EKF9_9PROT</name>
<dbReference type="PROSITE" id="PS51318">
    <property type="entry name" value="TAT"/>
    <property type="match status" value="1"/>
</dbReference>
<dbReference type="Gene3D" id="3.40.190.150">
    <property type="entry name" value="Bordetella uptake gene, domain 1"/>
    <property type="match status" value="1"/>
</dbReference>
<comment type="similarity">
    <text evidence="1">Belongs to the UPF0065 (bug) family.</text>
</comment>
<dbReference type="OrthoDB" id="8678477at2"/>
<dbReference type="PANTHER" id="PTHR42928">
    <property type="entry name" value="TRICARBOXYLATE-BINDING PROTEIN"/>
    <property type="match status" value="1"/>
</dbReference>
<keyword evidence="3" id="KW-1185">Reference proteome</keyword>
<dbReference type="Proteomes" id="UP000317078">
    <property type="component" value="Unassembled WGS sequence"/>
</dbReference>
<dbReference type="Pfam" id="PF03401">
    <property type="entry name" value="TctC"/>
    <property type="match status" value="1"/>
</dbReference>
<reference evidence="2 3" key="1">
    <citation type="journal article" date="2019" name="Environ. Microbiol.">
        <title>Species interactions and distinct microbial communities in high Arctic permafrost affected cryosols are associated with the CH4 and CO2 gas fluxes.</title>
        <authorList>
            <person name="Altshuler I."/>
            <person name="Hamel J."/>
            <person name="Turney S."/>
            <person name="Magnuson E."/>
            <person name="Levesque R."/>
            <person name="Greer C."/>
            <person name="Whyte L.G."/>
        </authorList>
    </citation>
    <scope>NUCLEOTIDE SEQUENCE [LARGE SCALE GENOMIC DNA]</scope>
    <source>
        <strain evidence="2 3">S9.3B</strain>
    </source>
</reference>
<protein>
    <submittedName>
        <fullName evidence="2">Tripartite tricarboxylate transporter substrate binding protein</fullName>
    </submittedName>
</protein>
<proteinExistence type="inferred from homology"/>
<evidence type="ECO:0000313" key="3">
    <source>
        <dbReference type="Proteomes" id="UP000317078"/>
    </source>
</evidence>
<sequence length="331" mass="34399">MQHTKRRTFVGGTLAAPVLIATGLPRAVSAQQPALPPTIALVVGASPGGTTDTLARDVSEVLREKLGRTIAVENRAGAGGNVAAQYVARSAPDGGTLLVAFTSHTLNAAIMRQVPYRPLEDFTPVALLAQLSAAVLVVGPSVREGDLAGFVAAARARPDRYSFAIGGVGSSLHMQTVLFRSALGLSGPEVPFRGTAPALVDVVAGHVDAMFAPLDVAGPLLSDGKVRALAVTSRSRLPSRPDLPSLSEAAPQVQTAAAWFGVLGPAGMPLPVIATLYEAIRAALRTPRIVERIVHAGGEVPDLTPAQFGEFLERDLALWIETARTGKVEVQ</sequence>
<evidence type="ECO:0000256" key="1">
    <source>
        <dbReference type="ARBA" id="ARBA00006987"/>
    </source>
</evidence>
<dbReference type="InterPro" id="IPR006311">
    <property type="entry name" value="TAT_signal"/>
</dbReference>
<comment type="caution">
    <text evidence="2">The sequence shown here is derived from an EMBL/GenBank/DDBJ whole genome shotgun (WGS) entry which is preliminary data.</text>
</comment>
<dbReference type="PIRSF" id="PIRSF017082">
    <property type="entry name" value="YflP"/>
    <property type="match status" value="1"/>
</dbReference>
<dbReference type="InterPro" id="IPR042100">
    <property type="entry name" value="Bug_dom1"/>
</dbReference>
<accession>A0A502EKF9</accession>
<organism evidence="2 3">
    <name type="scientific">Muricoccus nepalensis</name>
    <dbReference type="NCBI Taxonomy" id="1854500"/>
    <lineage>
        <taxon>Bacteria</taxon>
        <taxon>Pseudomonadati</taxon>
        <taxon>Pseudomonadota</taxon>
        <taxon>Alphaproteobacteria</taxon>
        <taxon>Acetobacterales</taxon>
        <taxon>Roseomonadaceae</taxon>
        <taxon>Muricoccus</taxon>
    </lineage>
</organism>
<dbReference type="PANTHER" id="PTHR42928:SF5">
    <property type="entry name" value="BLR1237 PROTEIN"/>
    <property type="match status" value="1"/>
</dbReference>
<dbReference type="Gene3D" id="3.40.190.10">
    <property type="entry name" value="Periplasmic binding protein-like II"/>
    <property type="match status" value="1"/>
</dbReference>
<dbReference type="InterPro" id="IPR005064">
    <property type="entry name" value="BUG"/>
</dbReference>
<dbReference type="EMBL" id="RCZP01000078">
    <property type="protein sequence ID" value="TPG38233.1"/>
    <property type="molecule type" value="Genomic_DNA"/>
</dbReference>